<dbReference type="SUPFAM" id="SSF52218">
    <property type="entry name" value="Flavoproteins"/>
    <property type="match status" value="1"/>
</dbReference>
<sequence length="177" mass="19700">MKKILAFAGSTSSTSINKKLATFAAENLVNTSFDVVDLRDFTLPIYSEDEEKNGFPEDAKKFSALLDHYDGFILSLAEHNGSYTVAFKNIFDWSSRIEAQVFRDKPLLLMATSPGARGGLTVLETGMARFSRQGAKELISFSFPSFYDNFKEGTIVNIELLTALKEKVDTFENAVNQ</sequence>
<gene>
    <name evidence="2" type="ORF">LPB303_10055</name>
</gene>
<dbReference type="GO" id="GO:0010181">
    <property type="term" value="F:FMN binding"/>
    <property type="evidence" value="ECO:0007669"/>
    <property type="project" value="TreeGrafter"/>
</dbReference>
<proteinExistence type="predicted"/>
<evidence type="ECO:0000259" key="1">
    <source>
        <dbReference type="Pfam" id="PF03358"/>
    </source>
</evidence>
<dbReference type="InterPro" id="IPR005025">
    <property type="entry name" value="FMN_Rdtase-like_dom"/>
</dbReference>
<dbReference type="EMBL" id="LVWE01000033">
    <property type="protein sequence ID" value="OAD44992.1"/>
    <property type="molecule type" value="Genomic_DNA"/>
</dbReference>
<accession>A0A176TAT3</accession>
<dbReference type="RefSeq" id="WP_068449900.1">
    <property type="nucleotide sequence ID" value="NZ_CANKUV010000017.1"/>
</dbReference>
<feature type="domain" description="NADPH-dependent FMN reductase-like" evidence="1">
    <location>
        <begin position="3"/>
        <end position="128"/>
    </location>
</feature>
<keyword evidence="3" id="KW-1185">Reference proteome</keyword>
<dbReference type="InterPro" id="IPR050712">
    <property type="entry name" value="NAD(P)H-dep_reductase"/>
</dbReference>
<evidence type="ECO:0000313" key="2">
    <source>
        <dbReference type="EMBL" id="OAD44992.1"/>
    </source>
</evidence>
<dbReference type="Pfam" id="PF03358">
    <property type="entry name" value="FMN_red"/>
    <property type="match status" value="1"/>
</dbReference>
<organism evidence="2 3">
    <name type="scientific">Polaribacter atrinae</name>
    <dbReference type="NCBI Taxonomy" id="1333662"/>
    <lineage>
        <taxon>Bacteria</taxon>
        <taxon>Pseudomonadati</taxon>
        <taxon>Bacteroidota</taxon>
        <taxon>Flavobacteriia</taxon>
        <taxon>Flavobacteriales</taxon>
        <taxon>Flavobacteriaceae</taxon>
    </lineage>
</organism>
<dbReference type="GO" id="GO:0005829">
    <property type="term" value="C:cytosol"/>
    <property type="evidence" value="ECO:0007669"/>
    <property type="project" value="TreeGrafter"/>
</dbReference>
<dbReference type="OrthoDB" id="5767802at2"/>
<name>A0A176TAT3_9FLAO</name>
<dbReference type="Gene3D" id="3.40.50.360">
    <property type="match status" value="1"/>
</dbReference>
<evidence type="ECO:0000313" key="3">
    <source>
        <dbReference type="Proteomes" id="UP000076923"/>
    </source>
</evidence>
<reference evidence="2 3" key="1">
    <citation type="submission" date="2016-02" db="EMBL/GenBank/DDBJ databases">
        <title>Draft genome sequence of Polaribacter atrinae KACC17473.</title>
        <authorList>
            <person name="Shin S.-K."/>
            <person name="Yi H."/>
        </authorList>
    </citation>
    <scope>NUCLEOTIDE SEQUENCE [LARGE SCALE GENOMIC DNA]</scope>
    <source>
        <strain evidence="2 3">KACC 17473</strain>
    </source>
</reference>
<dbReference type="PANTHER" id="PTHR30543">
    <property type="entry name" value="CHROMATE REDUCTASE"/>
    <property type="match status" value="1"/>
</dbReference>
<dbReference type="PANTHER" id="PTHR30543:SF21">
    <property type="entry name" value="NAD(P)H-DEPENDENT FMN REDUCTASE LOT6"/>
    <property type="match status" value="1"/>
</dbReference>
<dbReference type="AlphaFoldDB" id="A0A176TAT3"/>
<dbReference type="InterPro" id="IPR029039">
    <property type="entry name" value="Flavoprotein-like_sf"/>
</dbReference>
<dbReference type="Proteomes" id="UP000076923">
    <property type="component" value="Unassembled WGS sequence"/>
</dbReference>
<protein>
    <submittedName>
        <fullName evidence="2">NADPH-dependent FMN reductase</fullName>
    </submittedName>
</protein>
<dbReference type="STRING" id="1333662.LPB303_10055"/>
<dbReference type="GO" id="GO:0016491">
    <property type="term" value="F:oxidoreductase activity"/>
    <property type="evidence" value="ECO:0007669"/>
    <property type="project" value="InterPro"/>
</dbReference>
<comment type="caution">
    <text evidence="2">The sequence shown here is derived from an EMBL/GenBank/DDBJ whole genome shotgun (WGS) entry which is preliminary data.</text>
</comment>